<evidence type="ECO:0000256" key="4">
    <source>
        <dbReference type="ARBA" id="ARBA00025742"/>
    </source>
</evidence>
<keyword evidence="8" id="KW-1185">Reference proteome</keyword>
<dbReference type="OrthoDB" id="4507037at2"/>
<reference evidence="7 8" key="1">
    <citation type="submission" date="2019-03" db="EMBL/GenBank/DDBJ databases">
        <title>Genomic Encyclopedia of Type Strains, Phase IV (KMG-IV): sequencing the most valuable type-strain genomes for metagenomic binning, comparative biology and taxonomic classification.</title>
        <authorList>
            <person name="Goeker M."/>
        </authorList>
    </citation>
    <scope>NUCLEOTIDE SEQUENCE [LARGE SCALE GENOMIC DNA]</scope>
    <source>
        <strain evidence="7 8">DSM 44684</strain>
    </source>
</reference>
<dbReference type="Pfam" id="PF00149">
    <property type="entry name" value="Metallophos"/>
    <property type="match status" value="1"/>
</dbReference>
<dbReference type="AlphaFoldDB" id="A0A4R1FKL2"/>
<dbReference type="InterPro" id="IPR004843">
    <property type="entry name" value="Calcineurin-like_PHP"/>
</dbReference>
<evidence type="ECO:0000256" key="5">
    <source>
        <dbReference type="SAM" id="MobiDB-lite"/>
    </source>
</evidence>
<evidence type="ECO:0000313" key="8">
    <source>
        <dbReference type="Proteomes" id="UP000294856"/>
    </source>
</evidence>
<keyword evidence="2" id="KW-0378">Hydrolase</keyword>
<dbReference type="GO" id="GO:0046872">
    <property type="term" value="F:metal ion binding"/>
    <property type="evidence" value="ECO:0007669"/>
    <property type="project" value="UniProtKB-KW"/>
</dbReference>
<dbReference type="Gene3D" id="3.60.21.10">
    <property type="match status" value="1"/>
</dbReference>
<feature type="region of interest" description="Disordered" evidence="5">
    <location>
        <begin position="440"/>
        <end position="459"/>
    </location>
</feature>
<keyword evidence="1" id="KW-0479">Metal-binding</keyword>
<dbReference type="GO" id="GO:0016787">
    <property type="term" value="F:hydrolase activity"/>
    <property type="evidence" value="ECO:0007669"/>
    <property type="project" value="UniProtKB-KW"/>
</dbReference>
<dbReference type="InterPro" id="IPR050884">
    <property type="entry name" value="CNP_phosphodiesterase-III"/>
</dbReference>
<name>A0A4R1FKL2_9NOCA</name>
<evidence type="ECO:0000259" key="6">
    <source>
        <dbReference type="Pfam" id="PF00149"/>
    </source>
</evidence>
<dbReference type="PANTHER" id="PTHR42988">
    <property type="entry name" value="PHOSPHOHYDROLASE"/>
    <property type="match status" value="1"/>
</dbReference>
<dbReference type="RefSeq" id="WP_067457148.1">
    <property type="nucleotide sequence ID" value="NZ_SMFR01000005.1"/>
</dbReference>
<gene>
    <name evidence="7" type="ORF">DFR71_5722</name>
</gene>
<keyword evidence="3" id="KW-0408">Iron</keyword>
<dbReference type="PANTHER" id="PTHR42988:SF2">
    <property type="entry name" value="CYCLIC NUCLEOTIDE PHOSPHODIESTERASE CBUA0032-RELATED"/>
    <property type="match status" value="1"/>
</dbReference>
<sequence>MLDPRLHTAWLVNAASGAAAATVRAPMARPSSWRGVHDRLVVTDLEVVTVTHDTAILTWSTHRRDRAGRLRPAAADTEVLLAPADSSAAPATRYLDGRRTAHHYAEVRGLEPGRRYRFRARSDGETAVPGRTWVTRRPGTPEATGVFRTAPPPPGRLLRTIALANDLHWGEDRSGLIVAGLPPGLRHDDGLYPQVMTEALLHDIRRPERAADHLVVAGDLTDCGSAEQSEGIRARLDAWGSAGVDHFVCRGNHDIGRGEHDHWGAVFQPFGQLTCHELGGLRLIGLDTTRRRGAGGTIDADQLARLRATLAADPDRPTLVFGHHPATRYAALSNPGGPGFVLDHASTSALQACYRTTPGIFLHHSGHTHRNRRTRPDSGDVEYLEVAAVKEYPGGYALLRLYEHGYTVHFHRIAAAAALAWTSKTRKQYFGLHPDHALGSLPDRNHRAPHDFSGVTPLR</sequence>
<evidence type="ECO:0000256" key="2">
    <source>
        <dbReference type="ARBA" id="ARBA00022801"/>
    </source>
</evidence>
<dbReference type="STRING" id="1210063.GCA_001612665_05409"/>
<dbReference type="Proteomes" id="UP000294856">
    <property type="component" value="Unassembled WGS sequence"/>
</dbReference>
<dbReference type="SUPFAM" id="SSF56300">
    <property type="entry name" value="Metallo-dependent phosphatases"/>
    <property type="match status" value="1"/>
</dbReference>
<comment type="caution">
    <text evidence="7">The sequence shown here is derived from an EMBL/GenBank/DDBJ whole genome shotgun (WGS) entry which is preliminary data.</text>
</comment>
<evidence type="ECO:0000256" key="3">
    <source>
        <dbReference type="ARBA" id="ARBA00023004"/>
    </source>
</evidence>
<dbReference type="InterPro" id="IPR029052">
    <property type="entry name" value="Metallo-depent_PP-like"/>
</dbReference>
<feature type="region of interest" description="Disordered" evidence="5">
    <location>
        <begin position="130"/>
        <end position="152"/>
    </location>
</feature>
<dbReference type="EMBL" id="SMFR01000005">
    <property type="protein sequence ID" value="TCJ93864.1"/>
    <property type="molecule type" value="Genomic_DNA"/>
</dbReference>
<accession>A0A4R1FKL2</accession>
<comment type="similarity">
    <text evidence="4">Belongs to the cyclic nucleotide phosphodiesterase class-III family.</text>
</comment>
<protein>
    <submittedName>
        <fullName evidence="7">Calcineurin-like phosphoesterase family protein</fullName>
    </submittedName>
</protein>
<proteinExistence type="inferred from homology"/>
<organism evidence="7 8">
    <name type="scientific">Nocardia alba</name>
    <dbReference type="NCBI Taxonomy" id="225051"/>
    <lineage>
        <taxon>Bacteria</taxon>
        <taxon>Bacillati</taxon>
        <taxon>Actinomycetota</taxon>
        <taxon>Actinomycetes</taxon>
        <taxon>Mycobacteriales</taxon>
        <taxon>Nocardiaceae</taxon>
        <taxon>Nocardia</taxon>
    </lineage>
</organism>
<feature type="domain" description="Calcineurin-like phosphoesterase" evidence="6">
    <location>
        <begin position="160"/>
        <end position="370"/>
    </location>
</feature>
<evidence type="ECO:0000313" key="7">
    <source>
        <dbReference type="EMBL" id="TCJ93864.1"/>
    </source>
</evidence>
<evidence type="ECO:0000256" key="1">
    <source>
        <dbReference type="ARBA" id="ARBA00022723"/>
    </source>
</evidence>